<dbReference type="InterPro" id="IPR050902">
    <property type="entry name" value="ABC_Transporter_SBP"/>
</dbReference>
<reference evidence="2 3" key="1">
    <citation type="submission" date="2017-05" db="EMBL/GenBank/DDBJ databases">
        <authorList>
            <person name="Varghese N."/>
            <person name="Submissions S."/>
        </authorList>
    </citation>
    <scope>NUCLEOTIDE SEQUENCE [LARGE SCALE GENOMIC DNA]</scope>
    <source>
        <strain evidence="2 3">SM16</strain>
    </source>
</reference>
<dbReference type="Gene3D" id="3.40.50.1980">
    <property type="entry name" value="Nitrogenase molybdenum iron protein domain"/>
    <property type="match status" value="2"/>
</dbReference>
<dbReference type="InterPro" id="IPR002491">
    <property type="entry name" value="ABC_transptr_periplasmic_BD"/>
</dbReference>
<sequence length="300" mass="32250">MSPFSETLRLAGLALIGSLLLTSCGSSPSPSGKGPSGQDDAWPEGKPSRIVSLNLCADQYLLALADREQIAGLTRNAPDPAMSAAASRARGLPILKGSAEEVAAIEPDLVLGASKRRSDMLAGLPRGSYRIIEPPTARSFADIVVHIRQVARAVGHPERGEALIAKMERDLAAIHMAHVDRVAAYYQRRGFLTGTGTLVDDLMQRSGVTNLAEKLDKPILAQLSLEELIEARPDYLIVESDSDEVVDQGTEMLNHPLLKDIPRIRLPQAWTVCGGPAYVDAARSLSRQLAEAEKARLNAH</sequence>
<dbReference type="EMBL" id="FXUI01000002">
    <property type="protein sequence ID" value="SMP57536.1"/>
    <property type="molecule type" value="Genomic_DNA"/>
</dbReference>
<dbReference type="Proteomes" id="UP001157910">
    <property type="component" value="Unassembled WGS sequence"/>
</dbReference>
<comment type="caution">
    <text evidence="2">The sequence shown here is derived from an EMBL/GenBank/DDBJ whole genome shotgun (WGS) entry which is preliminary data.</text>
</comment>
<keyword evidence="3" id="KW-1185">Reference proteome</keyword>
<organism evidence="2 3">
    <name type="scientific">Novosphingobium panipatense</name>
    <dbReference type="NCBI Taxonomy" id="428991"/>
    <lineage>
        <taxon>Bacteria</taxon>
        <taxon>Pseudomonadati</taxon>
        <taxon>Pseudomonadota</taxon>
        <taxon>Alphaproteobacteria</taxon>
        <taxon>Sphingomonadales</taxon>
        <taxon>Sphingomonadaceae</taxon>
        <taxon>Novosphingobium</taxon>
    </lineage>
</organism>
<evidence type="ECO:0000313" key="3">
    <source>
        <dbReference type="Proteomes" id="UP001157910"/>
    </source>
</evidence>
<evidence type="ECO:0000313" key="2">
    <source>
        <dbReference type="EMBL" id="SMP57536.1"/>
    </source>
</evidence>
<dbReference type="PANTHER" id="PTHR30535">
    <property type="entry name" value="VITAMIN B12-BINDING PROTEIN"/>
    <property type="match status" value="1"/>
</dbReference>
<dbReference type="PROSITE" id="PS50983">
    <property type="entry name" value="FE_B12_PBP"/>
    <property type="match status" value="1"/>
</dbReference>
<accession>A0ABY1Q2U4</accession>
<gene>
    <name evidence="2" type="ORF">SAMN06296065_102295</name>
</gene>
<dbReference type="SUPFAM" id="SSF53807">
    <property type="entry name" value="Helical backbone' metal receptor"/>
    <property type="match status" value="1"/>
</dbReference>
<proteinExistence type="predicted"/>
<protein>
    <submittedName>
        <fullName evidence="2">Iron complex transport system substrate-binding protein</fullName>
    </submittedName>
</protein>
<name>A0ABY1Q2U4_9SPHN</name>
<dbReference type="RefSeq" id="WP_283405321.1">
    <property type="nucleotide sequence ID" value="NZ_FXUI01000002.1"/>
</dbReference>
<dbReference type="Pfam" id="PF01497">
    <property type="entry name" value="Peripla_BP_2"/>
    <property type="match status" value="1"/>
</dbReference>
<dbReference type="PANTHER" id="PTHR30535:SF34">
    <property type="entry name" value="MOLYBDATE-BINDING PROTEIN MOLA"/>
    <property type="match status" value="1"/>
</dbReference>
<evidence type="ECO:0000259" key="1">
    <source>
        <dbReference type="PROSITE" id="PS50983"/>
    </source>
</evidence>
<feature type="domain" description="Fe/B12 periplasmic-binding" evidence="1">
    <location>
        <begin position="49"/>
        <end position="300"/>
    </location>
</feature>